<accession>A0A152A2M8</accession>
<dbReference type="SUPFAM" id="SSF52047">
    <property type="entry name" value="RNI-like"/>
    <property type="match status" value="1"/>
</dbReference>
<evidence type="ECO:0008006" key="3">
    <source>
        <dbReference type="Google" id="ProtNLM"/>
    </source>
</evidence>
<name>A0A152A2M8_TIELA</name>
<reference evidence="1 2" key="1">
    <citation type="submission" date="2015-12" db="EMBL/GenBank/DDBJ databases">
        <title>Dictyostelia acquired genes for synthesis and detection of signals that induce cell-type specialization by lateral gene transfer from prokaryotes.</title>
        <authorList>
            <person name="Gloeckner G."/>
            <person name="Schaap P."/>
        </authorList>
    </citation>
    <scope>NUCLEOTIDE SEQUENCE [LARGE SCALE GENOMIC DNA]</scope>
    <source>
        <strain evidence="1 2">TK</strain>
    </source>
</reference>
<organism evidence="1 2">
    <name type="scientific">Tieghemostelium lacteum</name>
    <name type="common">Slime mold</name>
    <name type="synonym">Dictyostelium lacteum</name>
    <dbReference type="NCBI Taxonomy" id="361077"/>
    <lineage>
        <taxon>Eukaryota</taxon>
        <taxon>Amoebozoa</taxon>
        <taxon>Evosea</taxon>
        <taxon>Eumycetozoa</taxon>
        <taxon>Dictyostelia</taxon>
        <taxon>Dictyosteliales</taxon>
        <taxon>Raperosteliaceae</taxon>
        <taxon>Tieghemostelium</taxon>
    </lineage>
</organism>
<dbReference type="InParanoid" id="A0A152A2M8"/>
<proteinExistence type="predicted"/>
<gene>
    <name evidence="1" type="ORF">DLAC_03065</name>
</gene>
<keyword evidence="2" id="KW-1185">Reference proteome</keyword>
<sequence>MSLPKYIIIKILKLLYDSLSSNLRKVITYTITLVCKDWRDIIPKIEKYYFALYFESNITQLWNLKDKNNLELDISTRFRKLLFDKEFSEAFGKSIYYLVVTPSEISALPTLPNLEELTFNLDEGDNDISDVDKHLPSSVTSIGIVVTSYPTQYNIFDKQFTKIHRTLKIFSFEFDENNAPSNFNFSQLLKSIGECGTLEEVTLSFNNEIIQLNDIIICLNSTKSINYMELTYISIQKPKESDIIPITNQSISNLYINNYSSTLIESDLMYIWIYKYFKGPSSIVSLSIQYNSPKDIGLDFLSVFPKLNSLDYSFPPKSFEWNMDIDNISNLIKLNHRSLKGLTISSTYGDNYPQLSKKILKLLQSNNNITELTMNPSVPFSDITELIESHPSIKTLYCRISNQFEIDQLRHSIEGNSVINRLTIFGSGSDLNFSNVDFYFNNLIDMLYNSSIEHYQIPAPKTKIFMSDHVFEDFQRCIRFNTYKIHSLYLTTQDKRIEQCLNKHMIHHFKVQ</sequence>
<comment type="caution">
    <text evidence="1">The sequence shown here is derived from an EMBL/GenBank/DDBJ whole genome shotgun (WGS) entry which is preliminary data.</text>
</comment>
<evidence type="ECO:0000313" key="2">
    <source>
        <dbReference type="Proteomes" id="UP000076078"/>
    </source>
</evidence>
<dbReference type="Proteomes" id="UP000076078">
    <property type="component" value="Unassembled WGS sequence"/>
</dbReference>
<dbReference type="EMBL" id="LODT01000015">
    <property type="protein sequence ID" value="KYR00321.1"/>
    <property type="molecule type" value="Genomic_DNA"/>
</dbReference>
<evidence type="ECO:0000313" key="1">
    <source>
        <dbReference type="EMBL" id="KYR00321.1"/>
    </source>
</evidence>
<protein>
    <recommendedName>
        <fullName evidence="3">F-box domain-containing protein</fullName>
    </recommendedName>
</protein>
<dbReference type="AlphaFoldDB" id="A0A152A2M8"/>